<dbReference type="InterPro" id="IPR043129">
    <property type="entry name" value="ATPase_NBD"/>
</dbReference>
<dbReference type="AlphaFoldDB" id="A0A401Z0Y7"/>
<protein>
    <submittedName>
        <fullName evidence="3">Glucokinase</fullName>
    </submittedName>
</protein>
<comment type="caution">
    <text evidence="3">The sequence shown here is derived from an EMBL/GenBank/DDBJ whole genome shotgun (WGS) entry which is preliminary data.</text>
</comment>
<keyword evidence="3" id="KW-0418">Kinase</keyword>
<evidence type="ECO:0000256" key="1">
    <source>
        <dbReference type="ARBA" id="ARBA00006479"/>
    </source>
</evidence>
<dbReference type="SUPFAM" id="SSF53067">
    <property type="entry name" value="Actin-like ATPase domain"/>
    <property type="match status" value="1"/>
</dbReference>
<keyword evidence="4" id="KW-1185">Reference proteome</keyword>
<feature type="region of interest" description="Disordered" evidence="2">
    <location>
        <begin position="1"/>
        <end position="47"/>
    </location>
</feature>
<gene>
    <name evidence="3" type="primary">glk_3</name>
    <name evidence="3" type="ORF">EHYA_08223</name>
</gene>
<proteinExistence type="inferred from homology"/>
<comment type="similarity">
    <text evidence="1">Belongs to the ROK (NagC/XylR) family.</text>
</comment>
<feature type="compositionally biased region" description="Low complexity" evidence="2">
    <location>
        <begin position="15"/>
        <end position="28"/>
    </location>
</feature>
<name>A0A401Z0Y7_9ACTN</name>
<accession>A0A401Z0Y7</accession>
<dbReference type="Proteomes" id="UP000286931">
    <property type="component" value="Unassembled WGS sequence"/>
</dbReference>
<keyword evidence="3" id="KW-0808">Transferase</keyword>
<dbReference type="Gene3D" id="3.30.420.40">
    <property type="match status" value="2"/>
</dbReference>
<reference evidence="3 4" key="1">
    <citation type="submission" date="2018-12" db="EMBL/GenBank/DDBJ databases">
        <title>Draft genome sequence of Embleya hyalina NBRC 13850T.</title>
        <authorList>
            <person name="Komaki H."/>
            <person name="Hosoyama A."/>
            <person name="Kimura A."/>
            <person name="Ichikawa N."/>
            <person name="Tamura T."/>
        </authorList>
    </citation>
    <scope>NUCLEOTIDE SEQUENCE [LARGE SCALE GENOMIC DNA]</scope>
    <source>
        <strain evidence="3 4">NBRC 13850</strain>
    </source>
</reference>
<dbReference type="CDD" id="cd23763">
    <property type="entry name" value="ASKHA_ATPase_ROK"/>
    <property type="match status" value="1"/>
</dbReference>
<dbReference type="PANTHER" id="PTHR18964:SF149">
    <property type="entry name" value="BIFUNCTIONAL UDP-N-ACETYLGLUCOSAMINE 2-EPIMERASE_N-ACETYLMANNOSAMINE KINASE"/>
    <property type="match status" value="1"/>
</dbReference>
<dbReference type="Pfam" id="PF00480">
    <property type="entry name" value="ROK"/>
    <property type="match status" value="1"/>
</dbReference>
<dbReference type="GO" id="GO:0016301">
    <property type="term" value="F:kinase activity"/>
    <property type="evidence" value="ECO:0007669"/>
    <property type="project" value="UniProtKB-KW"/>
</dbReference>
<organism evidence="3 4">
    <name type="scientific">Embleya hyalina</name>
    <dbReference type="NCBI Taxonomy" id="516124"/>
    <lineage>
        <taxon>Bacteria</taxon>
        <taxon>Bacillati</taxon>
        <taxon>Actinomycetota</taxon>
        <taxon>Actinomycetes</taxon>
        <taxon>Kitasatosporales</taxon>
        <taxon>Streptomycetaceae</taxon>
        <taxon>Embleya</taxon>
    </lineage>
</organism>
<evidence type="ECO:0000313" key="4">
    <source>
        <dbReference type="Proteomes" id="UP000286931"/>
    </source>
</evidence>
<evidence type="ECO:0000256" key="2">
    <source>
        <dbReference type="SAM" id="MobiDB-lite"/>
    </source>
</evidence>
<dbReference type="EMBL" id="BIFH01000040">
    <property type="protein sequence ID" value="GCE00497.1"/>
    <property type="molecule type" value="Genomic_DNA"/>
</dbReference>
<dbReference type="PANTHER" id="PTHR18964">
    <property type="entry name" value="ROK (REPRESSOR, ORF, KINASE) FAMILY"/>
    <property type="match status" value="1"/>
</dbReference>
<evidence type="ECO:0000313" key="3">
    <source>
        <dbReference type="EMBL" id="GCE00497.1"/>
    </source>
</evidence>
<dbReference type="OrthoDB" id="9795247at2"/>
<dbReference type="InterPro" id="IPR000600">
    <property type="entry name" value="ROK"/>
</dbReference>
<sequence length="375" mass="37592">MKAVGGDRNPATADGFGVPGAPGAAGPNGTHGGTEAAGALRTPGTLPAPERVFARSGAGTGESFVCGIDFGGTKIAVATARPDGTVLAGERLDTDAREGAEQAVRRAMHVARDLVARTAADTGGHCSAVGAVSPGIVLPDRVLLAPNVPGWQDLALAATLAEGFDLEPERVAVGNDGKAAALAESRWGALRGADPAILLTLGTGIAAAIVLGGRVLAGANGAAGEIGYLLRDRADIGFGAGRAPLEEYTAGSGLGWRGGELLGREADAAALFTDPDPRVRAMVDEALDELAVHVANLAITIDAERIAITGGLMRSAPRVLAALRARIRTAVPFPPVVVPARFLQDASLRGALSLAAELPHLPTATAGAASNAGRP</sequence>